<dbReference type="InterPro" id="IPR027417">
    <property type="entry name" value="P-loop_NTPase"/>
</dbReference>
<dbReference type="GO" id="GO:0046404">
    <property type="term" value="F:ATP-dependent polydeoxyribonucleotide 5'-hydroxyl-kinase activity"/>
    <property type="evidence" value="ECO:0007669"/>
    <property type="project" value="TreeGrafter"/>
</dbReference>
<comment type="caution">
    <text evidence="1">The sequence shown here is derived from an EMBL/GenBank/DDBJ whole genome shotgun (WGS) entry which is preliminary data.</text>
</comment>
<dbReference type="GO" id="GO:0046403">
    <property type="term" value="F:polynucleotide 3'-phosphatase activity"/>
    <property type="evidence" value="ECO:0007669"/>
    <property type="project" value="TreeGrafter"/>
</dbReference>
<dbReference type="OrthoDB" id="8564590at2"/>
<organism evidence="1 2">
    <name type="scientific">Bremerella cremea</name>
    <dbReference type="NCBI Taxonomy" id="1031537"/>
    <lineage>
        <taxon>Bacteria</taxon>
        <taxon>Pseudomonadati</taxon>
        <taxon>Planctomycetota</taxon>
        <taxon>Planctomycetia</taxon>
        <taxon>Pirellulales</taxon>
        <taxon>Pirellulaceae</taxon>
        <taxon>Bremerella</taxon>
    </lineage>
</organism>
<protein>
    <submittedName>
        <fullName evidence="1">ATP-binding protein</fullName>
    </submittedName>
</protein>
<keyword evidence="1" id="KW-0547">Nucleotide-binding</keyword>
<dbReference type="EMBL" id="QPEX01000010">
    <property type="protein sequence ID" value="RCS54016.1"/>
    <property type="molecule type" value="Genomic_DNA"/>
</dbReference>
<dbReference type="Gene3D" id="3.40.50.300">
    <property type="entry name" value="P-loop containing nucleotide triphosphate hydrolases"/>
    <property type="match status" value="1"/>
</dbReference>
<dbReference type="RefSeq" id="WP_114367082.1">
    <property type="nucleotide sequence ID" value="NZ_QPEX01000010.1"/>
</dbReference>
<dbReference type="PIRSF" id="PIRSF037081">
    <property type="entry name" value="P-loop_All4644_prd"/>
    <property type="match status" value="1"/>
</dbReference>
<dbReference type="GO" id="GO:0006281">
    <property type="term" value="P:DNA repair"/>
    <property type="evidence" value="ECO:0007669"/>
    <property type="project" value="TreeGrafter"/>
</dbReference>
<gene>
    <name evidence="1" type="ORF">DTL42_02340</name>
</gene>
<evidence type="ECO:0000313" key="2">
    <source>
        <dbReference type="Proteomes" id="UP000253562"/>
    </source>
</evidence>
<dbReference type="InterPro" id="IPR017101">
    <property type="entry name" value="P-loop_ATP/GTP-bd_All4644_prd"/>
</dbReference>
<dbReference type="PANTHER" id="PTHR12083:SF9">
    <property type="entry name" value="BIFUNCTIONAL POLYNUCLEOTIDE PHOSPHATASE_KINASE"/>
    <property type="match status" value="1"/>
</dbReference>
<dbReference type="GO" id="GO:0003690">
    <property type="term" value="F:double-stranded DNA binding"/>
    <property type="evidence" value="ECO:0007669"/>
    <property type="project" value="TreeGrafter"/>
</dbReference>
<evidence type="ECO:0000313" key="1">
    <source>
        <dbReference type="EMBL" id="RCS54016.1"/>
    </source>
</evidence>
<sequence>MEAILFIGLPGSGKSSFYKERFFNSHVRISLDLLKTRHRENRLLETCLDTEQRFVIDNTNPTKAERSRFIERLASVQVRYKLIGYYFESKVEDCLNRNAQRSERVPDVAILSAAKKLELPSMNEGFDELFYVRLTETGFVVEEWKNEI</sequence>
<dbReference type="PANTHER" id="PTHR12083">
    <property type="entry name" value="BIFUNCTIONAL POLYNUCLEOTIDE PHOSPHATASE/KINASE"/>
    <property type="match status" value="1"/>
</dbReference>
<accession>A0A368KUM9</accession>
<dbReference type="AlphaFoldDB" id="A0A368KUM9"/>
<reference evidence="1 2" key="1">
    <citation type="submission" date="2018-07" db="EMBL/GenBank/DDBJ databases">
        <title>Comparative genomes isolates from brazilian mangrove.</title>
        <authorList>
            <person name="De Araujo J.E."/>
            <person name="Taketani R.G."/>
            <person name="Silva M.C.P."/>
            <person name="Lourenco M.V."/>
            <person name="Oliveira V.M."/>
            <person name="Andreote F.D."/>
        </authorList>
    </citation>
    <scope>NUCLEOTIDE SEQUENCE [LARGE SCALE GENOMIC DNA]</scope>
    <source>
        <strain evidence="1 2">HEX PRIS-MGV</strain>
    </source>
</reference>
<proteinExistence type="predicted"/>
<dbReference type="SUPFAM" id="SSF52540">
    <property type="entry name" value="P-loop containing nucleoside triphosphate hydrolases"/>
    <property type="match status" value="1"/>
</dbReference>
<dbReference type="Proteomes" id="UP000253562">
    <property type="component" value="Unassembled WGS sequence"/>
</dbReference>
<name>A0A368KUM9_9BACT</name>
<keyword evidence="1" id="KW-0067">ATP-binding</keyword>
<dbReference type="GO" id="GO:0005524">
    <property type="term" value="F:ATP binding"/>
    <property type="evidence" value="ECO:0007669"/>
    <property type="project" value="UniProtKB-KW"/>
</dbReference>
<dbReference type="Pfam" id="PF13671">
    <property type="entry name" value="AAA_33"/>
    <property type="match status" value="1"/>
</dbReference>